<evidence type="ECO:0000313" key="3">
    <source>
        <dbReference type="EMBL" id="SNS82978.1"/>
    </source>
</evidence>
<dbReference type="Pfam" id="PF01797">
    <property type="entry name" value="Y1_Tnp"/>
    <property type="match status" value="1"/>
</dbReference>
<dbReference type="RefSeq" id="WP_089284282.1">
    <property type="nucleotide sequence ID" value="NZ_FZOJ01000023.1"/>
</dbReference>
<dbReference type="AlphaFoldDB" id="A0A239HPF9"/>
<dbReference type="InterPro" id="IPR036515">
    <property type="entry name" value="Transposase_17_sf"/>
</dbReference>
<sequence length="274" mass="32403">MPRVARIKAENQIYHIIQRGNERKNIFLSDDDKVRFLDTLERMKEKYNFKLEAYCLMDNHVHLLVEDNGNDISRIMKSINVSYAYYFNHAYKRVGHLFQDRFKSEIIQEDSYLLSVSAYIHNNPVKAKMVELPEEYKWSSFNDYLLRENSQKELVDTERILGMFSSSRKTAVEKYYNYVLKYEAKEAVLDVEEDKVILRRESIDYIESLEVAEKFLQNKLNNLKKGKDDLAKDKELRREMIIKLRRNSCLTLKEIGELVGGISQSMVCKILKGN</sequence>
<dbReference type="SMART" id="SM01321">
    <property type="entry name" value="Y1_Tnp"/>
    <property type="match status" value="1"/>
</dbReference>
<dbReference type="GO" id="GO:0003677">
    <property type="term" value="F:DNA binding"/>
    <property type="evidence" value="ECO:0007669"/>
    <property type="project" value="InterPro"/>
</dbReference>
<reference evidence="3 4" key="1">
    <citation type="submission" date="2017-06" db="EMBL/GenBank/DDBJ databases">
        <authorList>
            <person name="Kim H.J."/>
            <person name="Triplett B.A."/>
        </authorList>
    </citation>
    <scope>NUCLEOTIDE SEQUENCE [LARGE SCALE GENOMIC DNA]</scope>
    <source>
        <strain evidence="3 4">SCA</strain>
    </source>
</reference>
<dbReference type="OrthoDB" id="9788881at2"/>
<name>A0A239HPF9_9FIRM</name>
<feature type="coiled-coil region" evidence="1">
    <location>
        <begin position="206"/>
        <end position="233"/>
    </location>
</feature>
<dbReference type="GO" id="GO:0004803">
    <property type="term" value="F:transposase activity"/>
    <property type="evidence" value="ECO:0007669"/>
    <property type="project" value="InterPro"/>
</dbReference>
<accession>A0A239HPF9</accession>
<evidence type="ECO:0000259" key="2">
    <source>
        <dbReference type="SMART" id="SM01321"/>
    </source>
</evidence>
<organism evidence="3 4">
    <name type="scientific">Anaerovirgula multivorans</name>
    <dbReference type="NCBI Taxonomy" id="312168"/>
    <lineage>
        <taxon>Bacteria</taxon>
        <taxon>Bacillati</taxon>
        <taxon>Bacillota</taxon>
        <taxon>Clostridia</taxon>
        <taxon>Peptostreptococcales</taxon>
        <taxon>Natronincolaceae</taxon>
        <taxon>Anaerovirgula</taxon>
    </lineage>
</organism>
<dbReference type="Gene3D" id="3.30.70.1290">
    <property type="entry name" value="Transposase IS200-like"/>
    <property type="match status" value="1"/>
</dbReference>
<dbReference type="PANTHER" id="PTHR34322:SF2">
    <property type="entry name" value="TRANSPOSASE IS200-LIKE DOMAIN-CONTAINING PROTEIN"/>
    <property type="match status" value="1"/>
</dbReference>
<dbReference type="PANTHER" id="PTHR34322">
    <property type="entry name" value="TRANSPOSASE, Y1_TNP DOMAIN-CONTAINING"/>
    <property type="match status" value="1"/>
</dbReference>
<dbReference type="Proteomes" id="UP000198304">
    <property type="component" value="Unassembled WGS sequence"/>
</dbReference>
<dbReference type="InterPro" id="IPR002686">
    <property type="entry name" value="Transposase_17"/>
</dbReference>
<gene>
    <name evidence="3" type="ORF">SAMN05446037_10234</name>
</gene>
<dbReference type="EMBL" id="FZOJ01000023">
    <property type="protein sequence ID" value="SNS82978.1"/>
    <property type="molecule type" value="Genomic_DNA"/>
</dbReference>
<dbReference type="SUPFAM" id="SSF143422">
    <property type="entry name" value="Transposase IS200-like"/>
    <property type="match status" value="1"/>
</dbReference>
<protein>
    <submittedName>
        <fullName evidence="3">REP element-mobilizing transposase RayT</fullName>
    </submittedName>
</protein>
<keyword evidence="4" id="KW-1185">Reference proteome</keyword>
<proteinExistence type="predicted"/>
<feature type="domain" description="Transposase IS200-like" evidence="2">
    <location>
        <begin position="9"/>
        <end position="123"/>
    </location>
</feature>
<evidence type="ECO:0000313" key="4">
    <source>
        <dbReference type="Proteomes" id="UP000198304"/>
    </source>
</evidence>
<dbReference type="NCBIfam" id="NF047646">
    <property type="entry name" value="REP_Tyr_transpos"/>
    <property type="match status" value="1"/>
</dbReference>
<keyword evidence="1" id="KW-0175">Coiled coil</keyword>
<dbReference type="GO" id="GO:0006313">
    <property type="term" value="P:DNA transposition"/>
    <property type="evidence" value="ECO:0007669"/>
    <property type="project" value="InterPro"/>
</dbReference>
<evidence type="ECO:0000256" key="1">
    <source>
        <dbReference type="SAM" id="Coils"/>
    </source>
</evidence>